<evidence type="ECO:0000313" key="2">
    <source>
        <dbReference type="EMBL" id="MFD1373323.1"/>
    </source>
</evidence>
<gene>
    <name evidence="2" type="ORF">ACFQ5G_49010</name>
</gene>
<dbReference type="Gene3D" id="1.20.120.520">
    <property type="entry name" value="nmb1532 protein domain like"/>
    <property type="match status" value="1"/>
</dbReference>
<evidence type="ECO:0000259" key="1">
    <source>
        <dbReference type="Pfam" id="PF01814"/>
    </source>
</evidence>
<evidence type="ECO:0000313" key="3">
    <source>
        <dbReference type="Proteomes" id="UP001597183"/>
    </source>
</evidence>
<keyword evidence="3" id="KW-1185">Reference proteome</keyword>
<sequence length="200" mass="21483">MSEPQSVVETRVIHDLHRAATTLLADAARRPAADPAAVDELRTFVIAHLRHHHESEDDRLWPLIERVAPGASAPLAGLTGEHHELDGALDALAAAPLGDPSLADAAATVRDTVHRHLDHEEPVLFPALREHVTATDWEEFSAYVMSTAPMAAAHLNVGFFERVATADEVTMMLSGLPEPVRALVPVMREQAAATFAALGA</sequence>
<organism evidence="2 3">
    <name type="scientific">Actinoplanes sichuanensis</name>
    <dbReference type="NCBI Taxonomy" id="512349"/>
    <lineage>
        <taxon>Bacteria</taxon>
        <taxon>Bacillati</taxon>
        <taxon>Actinomycetota</taxon>
        <taxon>Actinomycetes</taxon>
        <taxon>Micromonosporales</taxon>
        <taxon>Micromonosporaceae</taxon>
        <taxon>Actinoplanes</taxon>
    </lineage>
</organism>
<comment type="caution">
    <text evidence="2">The sequence shown here is derived from an EMBL/GenBank/DDBJ whole genome shotgun (WGS) entry which is preliminary data.</text>
</comment>
<dbReference type="Proteomes" id="UP001597183">
    <property type="component" value="Unassembled WGS sequence"/>
</dbReference>
<protein>
    <submittedName>
        <fullName evidence="2">Hemerythrin domain-containing protein</fullName>
    </submittedName>
</protein>
<proteinExistence type="predicted"/>
<dbReference type="InterPro" id="IPR012312">
    <property type="entry name" value="Hemerythrin-like"/>
</dbReference>
<name>A0ABW4ASV4_9ACTN</name>
<reference evidence="3" key="1">
    <citation type="journal article" date="2019" name="Int. J. Syst. Evol. Microbiol.">
        <title>The Global Catalogue of Microorganisms (GCM) 10K type strain sequencing project: providing services to taxonomists for standard genome sequencing and annotation.</title>
        <authorList>
            <consortium name="The Broad Institute Genomics Platform"/>
            <consortium name="The Broad Institute Genome Sequencing Center for Infectious Disease"/>
            <person name="Wu L."/>
            <person name="Ma J."/>
        </authorList>
    </citation>
    <scope>NUCLEOTIDE SEQUENCE [LARGE SCALE GENOMIC DNA]</scope>
    <source>
        <strain evidence="3">CCM 7526</strain>
    </source>
</reference>
<dbReference type="RefSeq" id="WP_317791840.1">
    <property type="nucleotide sequence ID" value="NZ_AP028461.1"/>
</dbReference>
<accession>A0ABW4ASV4</accession>
<feature type="domain" description="Hemerythrin-like" evidence="1">
    <location>
        <begin position="11"/>
        <end position="128"/>
    </location>
</feature>
<dbReference type="EMBL" id="JBHTMK010000065">
    <property type="protein sequence ID" value="MFD1373323.1"/>
    <property type="molecule type" value="Genomic_DNA"/>
</dbReference>
<dbReference type="Pfam" id="PF01814">
    <property type="entry name" value="Hemerythrin"/>
    <property type="match status" value="1"/>
</dbReference>